<organism evidence="2 3">
    <name type="scientific">Candidatus Segetimicrobium genomatis</name>
    <dbReference type="NCBI Taxonomy" id="2569760"/>
    <lineage>
        <taxon>Bacteria</taxon>
        <taxon>Bacillati</taxon>
        <taxon>Candidatus Sysuimicrobiota</taxon>
        <taxon>Candidatus Sysuimicrobiia</taxon>
        <taxon>Candidatus Sysuimicrobiales</taxon>
        <taxon>Candidatus Segetimicrobiaceae</taxon>
        <taxon>Candidatus Segetimicrobium</taxon>
    </lineage>
</organism>
<evidence type="ECO:0000313" key="2">
    <source>
        <dbReference type="EMBL" id="TMI95055.1"/>
    </source>
</evidence>
<dbReference type="Proteomes" id="UP000319353">
    <property type="component" value="Unassembled WGS sequence"/>
</dbReference>
<evidence type="ECO:0008006" key="4">
    <source>
        <dbReference type="Google" id="ProtNLM"/>
    </source>
</evidence>
<comment type="caution">
    <text evidence="2">The sequence shown here is derived from an EMBL/GenBank/DDBJ whole genome shotgun (WGS) entry which is preliminary data.</text>
</comment>
<feature type="region of interest" description="Disordered" evidence="1">
    <location>
        <begin position="101"/>
        <end position="148"/>
    </location>
</feature>
<accession>A0A537KH38</accession>
<gene>
    <name evidence="2" type="ORF">E6H01_14625</name>
</gene>
<evidence type="ECO:0000313" key="3">
    <source>
        <dbReference type="Proteomes" id="UP000319353"/>
    </source>
</evidence>
<dbReference type="AlphaFoldDB" id="A0A537KH38"/>
<proteinExistence type="predicted"/>
<reference evidence="2 3" key="1">
    <citation type="journal article" date="2019" name="Nat. Microbiol.">
        <title>Mediterranean grassland soil C-N compound turnover is dependent on rainfall and depth, and is mediated by genomically divergent microorganisms.</title>
        <authorList>
            <person name="Diamond S."/>
            <person name="Andeer P.F."/>
            <person name="Li Z."/>
            <person name="Crits-Christoph A."/>
            <person name="Burstein D."/>
            <person name="Anantharaman K."/>
            <person name="Lane K.R."/>
            <person name="Thomas B.C."/>
            <person name="Pan C."/>
            <person name="Northen T.R."/>
            <person name="Banfield J.F."/>
        </authorList>
    </citation>
    <scope>NUCLEOTIDE SEQUENCE [LARGE SCALE GENOMIC DNA]</scope>
    <source>
        <strain evidence="2">NP_4</strain>
    </source>
</reference>
<evidence type="ECO:0000256" key="1">
    <source>
        <dbReference type="SAM" id="MobiDB-lite"/>
    </source>
</evidence>
<name>A0A537KH38_9BACT</name>
<sequence>MRLVLRGGSGAAGGLARSIEAVTSDSGLAVFRASAGREAQTYRLEVLTGGSELLPGRPVITLTVVAAAPTGADVQPLRLDLGREEGPFAVQVAVRDSFGNPVTHEPVELQPQSANMGVAPDTRSTDSLGGRPSLSRRRRCDGPGGSPFACAGNCWARSRPFSPAPSRGRGADS</sequence>
<protein>
    <recommendedName>
        <fullName evidence="4">Invasin domain-containing protein</fullName>
    </recommendedName>
</protein>
<dbReference type="EMBL" id="VBAL01000304">
    <property type="protein sequence ID" value="TMI95055.1"/>
    <property type="molecule type" value="Genomic_DNA"/>
</dbReference>